<dbReference type="GO" id="GO:0005634">
    <property type="term" value="C:nucleus"/>
    <property type="evidence" value="ECO:0007669"/>
    <property type="project" value="UniProtKB-SubCell"/>
</dbReference>
<dbReference type="Proteomes" id="UP000515121">
    <property type="component" value="Unplaced"/>
</dbReference>
<evidence type="ECO:0000313" key="9">
    <source>
        <dbReference type="Proteomes" id="UP000515121"/>
    </source>
</evidence>
<gene>
    <name evidence="10" type="primary">LOC111312696</name>
</gene>
<dbReference type="InterPro" id="IPR006458">
    <property type="entry name" value="Ovate_C"/>
</dbReference>
<dbReference type="OrthoDB" id="1928390at2759"/>
<dbReference type="RefSeq" id="XP_022768945.1">
    <property type="nucleotide sequence ID" value="XM_022913210.1"/>
</dbReference>
<evidence type="ECO:0000256" key="5">
    <source>
        <dbReference type="ARBA" id="ARBA00023242"/>
    </source>
</evidence>
<keyword evidence="4 6" id="KW-0804">Transcription</keyword>
<dbReference type="Pfam" id="PF04844">
    <property type="entry name" value="Ovate"/>
    <property type="match status" value="1"/>
</dbReference>
<feature type="region of interest" description="Disordered" evidence="7">
    <location>
        <begin position="185"/>
        <end position="293"/>
    </location>
</feature>
<proteinExistence type="predicted"/>
<dbReference type="GO" id="GO:0045892">
    <property type="term" value="P:negative regulation of DNA-templated transcription"/>
    <property type="evidence" value="ECO:0007669"/>
    <property type="project" value="UniProtKB-UniRule"/>
</dbReference>
<evidence type="ECO:0000256" key="1">
    <source>
        <dbReference type="ARBA" id="ARBA00004123"/>
    </source>
</evidence>
<reference evidence="10" key="1">
    <citation type="submission" date="2025-08" db="UniProtKB">
        <authorList>
            <consortium name="RefSeq"/>
        </authorList>
    </citation>
    <scope>IDENTIFICATION</scope>
    <source>
        <tissue evidence="10">Fruit stalk</tissue>
    </source>
</reference>
<keyword evidence="3 6" id="KW-0805">Transcription regulation</keyword>
<dbReference type="InterPro" id="IPR038933">
    <property type="entry name" value="Ovate"/>
</dbReference>
<accession>A0A6P6AVX9</accession>
<evidence type="ECO:0000256" key="2">
    <source>
        <dbReference type="ARBA" id="ARBA00022491"/>
    </source>
</evidence>
<evidence type="ECO:0000256" key="6">
    <source>
        <dbReference type="RuleBase" id="RU367028"/>
    </source>
</evidence>
<evidence type="ECO:0000256" key="7">
    <source>
        <dbReference type="SAM" id="MobiDB-lite"/>
    </source>
</evidence>
<keyword evidence="5 6" id="KW-0539">Nucleus</keyword>
<evidence type="ECO:0000256" key="3">
    <source>
        <dbReference type="ARBA" id="ARBA00023015"/>
    </source>
</evidence>
<comment type="function">
    <text evidence="6">Transcriptional repressor that regulates multiple aspects of plant growth and development.</text>
</comment>
<keyword evidence="9" id="KW-1185">Reference proteome</keyword>
<dbReference type="GeneID" id="111312696"/>
<comment type="subcellular location">
    <subcellularLocation>
        <location evidence="1 6">Nucleus</location>
    </subcellularLocation>
</comment>
<dbReference type="NCBIfam" id="TIGR01568">
    <property type="entry name" value="A_thal_3678"/>
    <property type="match status" value="1"/>
</dbReference>
<sequence>MLEDFVNREPPKFSEMAKRFKFKFSRVIPSFQLCRSKKAFNLPENPGPLIHRLSPVNPKALDISYPNFPGPPPSTPDDSFIKRHLSPKIASVNCGCRGRALTQYFSPDVSFESPDNSWKKEATRLHIVTKAHNSKLQRKTNEESFSDESNGDIVPVLVSKSEVKKKEKIKMEKVKAIASVSSRDSGCFSSEGAAENEETETLISTSRSFSDDSSFELDQSLAEDSHMETKKNKKKVNNTKKMKRLRSFGSRKHRGSSKPNVSKSKTGDVPLENETPGRGSMLRRMMTPPSTAEGKVRGSVAVVKKSEDPYEDFKSSMLEMILEKQMFEPKDLEQLLQCFLSLNSRQYHGIIVEAFTEIWEALFCDYPMNVL</sequence>
<dbReference type="AlphaFoldDB" id="A0A6P6AVX9"/>
<feature type="compositionally biased region" description="Basic residues" evidence="7">
    <location>
        <begin position="231"/>
        <end position="256"/>
    </location>
</feature>
<evidence type="ECO:0000259" key="8">
    <source>
        <dbReference type="PROSITE" id="PS51754"/>
    </source>
</evidence>
<name>A0A6P6AVX9_DURZI</name>
<dbReference type="PANTHER" id="PTHR33057">
    <property type="entry name" value="TRANSCRIPTION REPRESSOR OFP7-RELATED"/>
    <property type="match status" value="1"/>
</dbReference>
<dbReference type="KEGG" id="dzi:111312696"/>
<organism evidence="9 10">
    <name type="scientific">Durio zibethinus</name>
    <name type="common">Durian</name>
    <dbReference type="NCBI Taxonomy" id="66656"/>
    <lineage>
        <taxon>Eukaryota</taxon>
        <taxon>Viridiplantae</taxon>
        <taxon>Streptophyta</taxon>
        <taxon>Embryophyta</taxon>
        <taxon>Tracheophyta</taxon>
        <taxon>Spermatophyta</taxon>
        <taxon>Magnoliopsida</taxon>
        <taxon>eudicotyledons</taxon>
        <taxon>Gunneridae</taxon>
        <taxon>Pentapetalae</taxon>
        <taxon>rosids</taxon>
        <taxon>malvids</taxon>
        <taxon>Malvales</taxon>
        <taxon>Malvaceae</taxon>
        <taxon>Helicteroideae</taxon>
        <taxon>Durio</taxon>
    </lineage>
</organism>
<protein>
    <recommendedName>
        <fullName evidence="6">Transcription repressor</fullName>
    </recommendedName>
    <alternativeName>
        <fullName evidence="6">Ovate family protein</fullName>
    </alternativeName>
</protein>
<feature type="domain" description="OVATE" evidence="8">
    <location>
        <begin position="302"/>
        <end position="361"/>
    </location>
</feature>
<dbReference type="PANTHER" id="PTHR33057:SF224">
    <property type="entry name" value="TRANSCRIPTION REPRESSOR"/>
    <property type="match status" value="1"/>
</dbReference>
<feature type="compositionally biased region" description="Low complexity" evidence="7">
    <location>
        <begin position="202"/>
        <end position="220"/>
    </location>
</feature>
<dbReference type="PROSITE" id="PS51754">
    <property type="entry name" value="OVATE"/>
    <property type="match status" value="1"/>
</dbReference>
<keyword evidence="2 6" id="KW-0678">Repressor</keyword>
<evidence type="ECO:0000256" key="4">
    <source>
        <dbReference type="ARBA" id="ARBA00023163"/>
    </source>
</evidence>
<evidence type="ECO:0000313" key="10">
    <source>
        <dbReference type="RefSeq" id="XP_022768945.1"/>
    </source>
</evidence>